<dbReference type="OrthoDB" id="9769796at2"/>
<name>H2J6I8_MARPK</name>
<dbReference type="GO" id="GO:0016879">
    <property type="term" value="F:ligase activity, forming carbon-nitrogen bonds"/>
    <property type="evidence" value="ECO:0007669"/>
    <property type="project" value="UniProtKB-UniRule"/>
</dbReference>
<feature type="binding site" evidence="1">
    <location>
        <position position="102"/>
    </location>
    <ligand>
        <name>ATP</name>
        <dbReference type="ChEBI" id="CHEBI:30616"/>
    </ligand>
</feature>
<protein>
    <recommendedName>
        <fullName evidence="1">tRNA(Met) cytidine acetate ligase</fullName>
        <ecNumber evidence="1">6.3.4.-</ecNumber>
    </recommendedName>
</protein>
<dbReference type="Gene3D" id="3.40.50.620">
    <property type="entry name" value="HUPs"/>
    <property type="match status" value="1"/>
</dbReference>
<dbReference type="Pfam" id="PF05636">
    <property type="entry name" value="HIGH_NTase1"/>
    <property type="match status" value="1"/>
</dbReference>
<keyword evidence="1" id="KW-0547">Nucleotide-binding</keyword>
<keyword evidence="1" id="KW-0436">Ligase</keyword>
<evidence type="ECO:0000256" key="1">
    <source>
        <dbReference type="HAMAP-Rule" id="MF_01539"/>
    </source>
</evidence>
<organism evidence="2 3">
    <name type="scientific">Marinitoga piezophila (strain DSM 14283 / JCM 11233 / KA3)</name>
    <dbReference type="NCBI Taxonomy" id="443254"/>
    <lineage>
        <taxon>Bacteria</taxon>
        <taxon>Thermotogati</taxon>
        <taxon>Thermotogota</taxon>
        <taxon>Thermotogae</taxon>
        <taxon>Petrotogales</taxon>
        <taxon>Petrotogaceae</taxon>
        <taxon>Marinitoga</taxon>
    </lineage>
</organism>
<gene>
    <name evidence="1" type="primary">tmcAL</name>
    <name evidence="2" type="ordered locus">Marpi_0743</name>
</gene>
<proteinExistence type="inferred from homology"/>
<dbReference type="InterPro" id="IPR008513">
    <property type="entry name" value="tRNA(Met)_cyd_acetate_ligase"/>
</dbReference>
<keyword evidence="1" id="KW-0819">tRNA processing</keyword>
<dbReference type="RefSeq" id="WP_014296245.1">
    <property type="nucleotide sequence ID" value="NC_016751.1"/>
</dbReference>
<dbReference type="KEGG" id="mpz:Marpi_0743"/>
<dbReference type="GO" id="GO:0000049">
    <property type="term" value="F:tRNA binding"/>
    <property type="evidence" value="ECO:0007669"/>
    <property type="project" value="UniProtKB-KW"/>
</dbReference>
<dbReference type="eggNOG" id="COG1323">
    <property type="taxonomic scope" value="Bacteria"/>
</dbReference>
<keyword evidence="3" id="KW-1185">Reference proteome</keyword>
<comment type="subcellular location">
    <subcellularLocation>
        <location evidence="1">Cytoplasm</location>
    </subcellularLocation>
</comment>
<dbReference type="InterPro" id="IPR014729">
    <property type="entry name" value="Rossmann-like_a/b/a_fold"/>
</dbReference>
<reference evidence="2 3" key="1">
    <citation type="journal article" date="2012" name="J. Bacteriol.">
        <title>Complete Genome Sequence of the Thermophilic, Piezophilic, Heterotrophic Bacterium Marinitoga piezophila KA3.</title>
        <authorList>
            <person name="Lucas S."/>
            <person name="Han J."/>
            <person name="Lapidus A."/>
            <person name="Cheng J.F."/>
            <person name="Goodwin L.A."/>
            <person name="Pitluck S."/>
            <person name="Peters L."/>
            <person name="Mikhailova N."/>
            <person name="Teshima H."/>
            <person name="Detter J.C."/>
            <person name="Han C."/>
            <person name="Tapia R."/>
            <person name="Land M."/>
            <person name="Hauser L."/>
            <person name="Kyrpides N.C."/>
            <person name="Ivanova N."/>
            <person name="Pagani I."/>
            <person name="Vannier P."/>
            <person name="Oger P."/>
            <person name="Bartlett D.H."/>
            <person name="Noll K.M."/>
            <person name="Woyke T."/>
            <person name="Jebbar M."/>
        </authorList>
    </citation>
    <scope>NUCLEOTIDE SEQUENCE [LARGE SCALE GENOMIC DNA]</scope>
    <source>
        <strain evidence="3">DSM 14283 / JCM 11233 / KA3</strain>
    </source>
</reference>
<reference evidence="3" key="2">
    <citation type="submission" date="2012-01" db="EMBL/GenBank/DDBJ databases">
        <title>Complete sequence of chromosome of Marinitoga piezophila KA3.</title>
        <authorList>
            <person name="Lucas S."/>
            <person name="Han J."/>
            <person name="Lapidus A."/>
            <person name="Cheng J.-F."/>
            <person name="Goodwin L."/>
            <person name="Pitluck S."/>
            <person name="Peters L."/>
            <person name="Mikhailova N."/>
            <person name="Teshima H."/>
            <person name="Detter J.C."/>
            <person name="Han C."/>
            <person name="Tapia R."/>
            <person name="Land M."/>
            <person name="Hauser L."/>
            <person name="Kyrpides N."/>
            <person name="Ivanova N."/>
            <person name="Pagani I."/>
            <person name="Jebbar M."/>
            <person name="Vannier P."/>
            <person name="Oger P."/>
            <person name="Cario A."/>
            <person name="Bartlett D."/>
            <person name="Noll K.M."/>
            <person name="Woyke T."/>
        </authorList>
    </citation>
    <scope>NUCLEOTIDE SEQUENCE [LARGE SCALE GENOMIC DNA]</scope>
    <source>
        <strain evidence="3">DSM 14283 / JCM 11233 / KA3</strain>
    </source>
</reference>
<dbReference type="Proteomes" id="UP000007161">
    <property type="component" value="Chromosome"/>
</dbReference>
<dbReference type="AlphaFoldDB" id="H2J6I8"/>
<feature type="binding site" evidence="1">
    <location>
        <begin position="7"/>
        <end position="20"/>
    </location>
    <ligand>
        <name>ATP</name>
        <dbReference type="ChEBI" id="CHEBI:30616"/>
    </ligand>
</feature>
<dbReference type="EMBL" id="CP003257">
    <property type="protein sequence ID" value="AEX85173.1"/>
    <property type="molecule type" value="Genomic_DNA"/>
</dbReference>
<evidence type="ECO:0000313" key="3">
    <source>
        <dbReference type="Proteomes" id="UP000007161"/>
    </source>
</evidence>
<keyword evidence="1" id="KW-0067">ATP-binding</keyword>
<comment type="catalytic activity">
    <reaction evidence="1">
        <text>cytidine(34) in elongator tRNA(Met) + acetate + ATP = N(4)-acetylcytidine(34) in elongator tRNA(Met) + AMP + diphosphate</text>
        <dbReference type="Rhea" id="RHEA:58144"/>
        <dbReference type="Rhea" id="RHEA-COMP:10693"/>
        <dbReference type="Rhea" id="RHEA-COMP:10694"/>
        <dbReference type="ChEBI" id="CHEBI:30089"/>
        <dbReference type="ChEBI" id="CHEBI:30616"/>
        <dbReference type="ChEBI" id="CHEBI:33019"/>
        <dbReference type="ChEBI" id="CHEBI:74900"/>
        <dbReference type="ChEBI" id="CHEBI:82748"/>
        <dbReference type="ChEBI" id="CHEBI:456215"/>
    </reaction>
</comment>
<feature type="binding site" evidence="1">
    <location>
        <position position="169"/>
    </location>
    <ligand>
        <name>ATP</name>
        <dbReference type="ChEBI" id="CHEBI:30616"/>
    </ligand>
</feature>
<comment type="caution">
    <text evidence="1">Lacks conserved residue(s) required for the propagation of feature annotation.</text>
</comment>
<dbReference type="GO" id="GO:0006400">
    <property type="term" value="P:tRNA modification"/>
    <property type="evidence" value="ECO:0007669"/>
    <property type="project" value="UniProtKB-UniRule"/>
</dbReference>
<accession>H2J6I8</accession>
<dbReference type="EC" id="6.3.4.-" evidence="1"/>
<dbReference type="GO" id="GO:0005524">
    <property type="term" value="F:ATP binding"/>
    <property type="evidence" value="ECO:0007669"/>
    <property type="project" value="UniProtKB-KW"/>
</dbReference>
<keyword evidence="1" id="KW-0820">tRNA-binding</keyword>
<dbReference type="NCBIfam" id="NF010191">
    <property type="entry name" value="PRK13670.1"/>
    <property type="match status" value="1"/>
</dbReference>
<dbReference type="PANTHER" id="PTHR37825:SF1">
    <property type="entry name" value="TRNA(MET) CYTIDINE ACETATE LIGASE"/>
    <property type="match status" value="1"/>
</dbReference>
<dbReference type="PANTHER" id="PTHR37825">
    <property type="entry name" value="TRNA(MET) CYTIDINE ACETATE LIGASE"/>
    <property type="match status" value="1"/>
</dbReference>
<feature type="binding site" evidence="1">
    <location>
        <position position="194"/>
    </location>
    <ligand>
        <name>ATP</name>
        <dbReference type="ChEBI" id="CHEBI:30616"/>
    </ligand>
</feature>
<keyword evidence="1" id="KW-0963">Cytoplasm</keyword>
<dbReference type="HAMAP" id="MF_01539">
    <property type="entry name" value="TmcAL"/>
    <property type="match status" value="1"/>
</dbReference>
<keyword evidence="2" id="KW-0808">Transferase</keyword>
<keyword evidence="1" id="KW-0694">RNA-binding</keyword>
<dbReference type="GO" id="GO:0016740">
    <property type="term" value="F:transferase activity"/>
    <property type="evidence" value="ECO:0007669"/>
    <property type="project" value="UniProtKB-KW"/>
</dbReference>
<dbReference type="STRING" id="443254.Marpi_0743"/>
<dbReference type="SUPFAM" id="SSF52374">
    <property type="entry name" value="Nucleotidylyl transferase"/>
    <property type="match status" value="1"/>
</dbReference>
<comment type="similarity">
    <text evidence="1">Belongs to the TmcAL family.</text>
</comment>
<comment type="function">
    <text evidence="1">Catalyzes the formation of N(4)-acetylcytidine (ac(4)C) at the wobble position of elongator tRNA(Met), using acetate and ATP as substrates. First activates an acetate ion to form acetyladenylate (Ac-AMP) and then transfers the acetyl group to tRNA to form ac(4)C34.</text>
</comment>
<sequence length="436" mass="50688">MKVLGIIVEYNPFHNGHFYHLEQAKKLINPDFTVAVMSGNFVQRGEPAILNKFSRAEIALKMGIDIVFELPFLYSIQDAGGFALGSIGTLNRTEVVTDIVFGSESSDVETLNVIADILHNQPEEYQKLLKIKLKEGYSFPNARKYALIDYCIKNSLLSEEKILIIEKSNDILGVEYLRALKEYNSKIIPHTIKRQGADYNEDKFKGKFSSATAIRKLWNEKKYDLIKDAVPDITFQKILEEEKNGRAPIFLEDMEISFISHLRTLDRDKLKKYYGIKEGLEQRIIEAAKHNYTIKGLFEDVKAKRFTYTRIKRSILNIYFGIEEKLITEANKKGPQYLRVLGFTEKGRKLLSIMKKKVKYPIITTPSNYISIIKKIERDTSNNKRMWNIDKKLYFEMIKYDFKATNVYSLYYKNKEYSTFENDMKFGALYLKGDNT</sequence>
<evidence type="ECO:0000313" key="2">
    <source>
        <dbReference type="EMBL" id="AEX85173.1"/>
    </source>
</evidence>
<dbReference type="GO" id="GO:0005737">
    <property type="term" value="C:cytoplasm"/>
    <property type="evidence" value="ECO:0007669"/>
    <property type="project" value="UniProtKB-SubCell"/>
</dbReference>
<dbReference type="HOGENOM" id="CLU_038915_0_1_0"/>